<organism evidence="3 4">
    <name type="scientific">Solanum commersonii</name>
    <name type="common">Commerson's wild potato</name>
    <name type="synonym">Commerson's nightshade</name>
    <dbReference type="NCBI Taxonomy" id="4109"/>
    <lineage>
        <taxon>Eukaryota</taxon>
        <taxon>Viridiplantae</taxon>
        <taxon>Streptophyta</taxon>
        <taxon>Embryophyta</taxon>
        <taxon>Tracheophyta</taxon>
        <taxon>Spermatophyta</taxon>
        <taxon>Magnoliopsida</taxon>
        <taxon>eudicotyledons</taxon>
        <taxon>Gunneridae</taxon>
        <taxon>Pentapetalae</taxon>
        <taxon>asterids</taxon>
        <taxon>lamiids</taxon>
        <taxon>Solanales</taxon>
        <taxon>Solanaceae</taxon>
        <taxon>Solanoideae</taxon>
        <taxon>Solaneae</taxon>
        <taxon>Solanum</taxon>
    </lineage>
</organism>
<evidence type="ECO:0000256" key="1">
    <source>
        <dbReference type="SAM" id="MobiDB-lite"/>
    </source>
</evidence>
<dbReference type="AlphaFoldDB" id="A0A9J5YN46"/>
<reference evidence="3 4" key="1">
    <citation type="submission" date="2020-09" db="EMBL/GenBank/DDBJ databases">
        <title>De no assembly of potato wild relative species, Solanum commersonii.</title>
        <authorList>
            <person name="Cho K."/>
        </authorList>
    </citation>
    <scope>NUCLEOTIDE SEQUENCE [LARGE SCALE GENOMIC DNA]</scope>
    <source>
        <strain evidence="3">LZ3.2</strain>
        <tissue evidence="3">Leaf</tissue>
    </source>
</reference>
<feature type="transmembrane region" description="Helical" evidence="2">
    <location>
        <begin position="141"/>
        <end position="160"/>
    </location>
</feature>
<dbReference type="Proteomes" id="UP000824120">
    <property type="component" value="Chromosome 6"/>
</dbReference>
<keyword evidence="4" id="KW-1185">Reference proteome</keyword>
<feature type="region of interest" description="Disordered" evidence="1">
    <location>
        <begin position="1"/>
        <end position="23"/>
    </location>
</feature>
<name>A0A9J5YN46_SOLCO</name>
<comment type="caution">
    <text evidence="3">The sequence shown here is derived from an EMBL/GenBank/DDBJ whole genome shotgun (WGS) entry which is preliminary data.</text>
</comment>
<keyword evidence="2" id="KW-1133">Transmembrane helix</keyword>
<sequence>MPFDGDDPFQGLPKSSAPSFNNSKKTPKKYLANIFLEESCLLDWIDSKLPSHVSLMTHNQKIELDSIRKERNRLKKILKEMGGIEIHKPNIGSNLNDMTFFENSNLEDKVSNLELEHHIECSNLKNLDDNKLKWELKALQLIGLLLISWGIIVGFANNIISSSVQLSGQPKLKKHSQH</sequence>
<keyword evidence="2" id="KW-0472">Membrane</keyword>
<dbReference type="OrthoDB" id="1301864at2759"/>
<protein>
    <submittedName>
        <fullName evidence="3">Uncharacterized protein</fullName>
    </submittedName>
</protein>
<dbReference type="EMBL" id="JACXVP010000006">
    <property type="protein sequence ID" value="KAG5600326.1"/>
    <property type="molecule type" value="Genomic_DNA"/>
</dbReference>
<gene>
    <name evidence="3" type="ORF">H5410_031696</name>
</gene>
<evidence type="ECO:0000313" key="4">
    <source>
        <dbReference type="Proteomes" id="UP000824120"/>
    </source>
</evidence>
<evidence type="ECO:0000313" key="3">
    <source>
        <dbReference type="EMBL" id="KAG5600326.1"/>
    </source>
</evidence>
<proteinExistence type="predicted"/>
<evidence type="ECO:0000256" key="2">
    <source>
        <dbReference type="SAM" id="Phobius"/>
    </source>
</evidence>
<accession>A0A9J5YN46</accession>
<keyword evidence="2" id="KW-0812">Transmembrane</keyword>